<comment type="caution">
    <text evidence="1">The sequence shown here is derived from an EMBL/GenBank/DDBJ whole genome shotgun (WGS) entry which is preliminary data.</text>
</comment>
<accession>A0ABT7Y8H6</accession>
<reference evidence="1" key="1">
    <citation type="submission" date="2023-06" db="EMBL/GenBank/DDBJ databases">
        <title>Robiginitalea aurantiacus sp. nov. and Algoriphagus sediminis sp. nov., isolated from coastal sediment.</title>
        <authorList>
            <person name="Zhou Z.Y."/>
            <person name="An J."/>
            <person name="Jia Y.W."/>
            <person name="Du Z.J."/>
        </authorList>
    </citation>
    <scope>NUCLEOTIDE SEQUENCE</scope>
    <source>
        <strain evidence="1">C2-7</strain>
    </source>
</reference>
<evidence type="ECO:0000313" key="1">
    <source>
        <dbReference type="EMBL" id="MDN3202801.1"/>
    </source>
</evidence>
<dbReference type="PROSITE" id="PS51257">
    <property type="entry name" value="PROKAR_LIPOPROTEIN"/>
    <property type="match status" value="1"/>
</dbReference>
<keyword evidence="2" id="KW-1185">Reference proteome</keyword>
<protein>
    <recommendedName>
        <fullName evidence="3">TonB C-terminal domain-containing protein</fullName>
    </recommendedName>
</protein>
<organism evidence="1 2">
    <name type="scientific">Algoriphagus sediminis</name>
    <dbReference type="NCBI Taxonomy" id="3057113"/>
    <lineage>
        <taxon>Bacteria</taxon>
        <taxon>Pseudomonadati</taxon>
        <taxon>Bacteroidota</taxon>
        <taxon>Cytophagia</taxon>
        <taxon>Cytophagales</taxon>
        <taxon>Cyclobacteriaceae</taxon>
        <taxon>Algoriphagus</taxon>
    </lineage>
</organism>
<dbReference type="EMBL" id="JAUEPH010000001">
    <property type="protein sequence ID" value="MDN3202801.1"/>
    <property type="molecule type" value="Genomic_DNA"/>
</dbReference>
<sequence length="180" mass="21064">MNKSVKAAILMVLTLLSCQGNKVEEEKIISIAAKKEKPYRWVDDIQANPDLDNPSFEVCYSDLTTKQYFNLGFGTQYEGERPEIYRMFEENYTPVDNDQSGWIRIRFIVNCKGETGRFRVLSSDENYNEMEFDPQIINQLLDITKSMDGWKILPNTETPIDYYQYLIFKMDKGKILEILP</sequence>
<gene>
    <name evidence="1" type="ORF">QVH07_01515</name>
</gene>
<dbReference type="Proteomes" id="UP001171916">
    <property type="component" value="Unassembled WGS sequence"/>
</dbReference>
<dbReference type="RefSeq" id="WP_289998358.1">
    <property type="nucleotide sequence ID" value="NZ_JAUEPH010000001.1"/>
</dbReference>
<proteinExistence type="predicted"/>
<evidence type="ECO:0000313" key="2">
    <source>
        <dbReference type="Proteomes" id="UP001171916"/>
    </source>
</evidence>
<name>A0ABT7Y8H6_9BACT</name>
<evidence type="ECO:0008006" key="3">
    <source>
        <dbReference type="Google" id="ProtNLM"/>
    </source>
</evidence>